<evidence type="ECO:0000313" key="2">
    <source>
        <dbReference type="EMBL" id="VCX37150.1"/>
    </source>
</evidence>
<dbReference type="EMBL" id="CYRY02043046">
    <property type="protein sequence ID" value="VCX37150.1"/>
    <property type="molecule type" value="Genomic_DNA"/>
</dbReference>
<sequence length="78" mass="9003">AKKPHTHLCLFALALPPSPVFLRFPVTVTAGDVHFPPTFSKRLQDRLYIFCCKRPRRGKKAQDFSTPHLKKINNEFPE</sequence>
<proteinExistence type="predicted"/>
<feature type="chain" id="PRO_5040901756" description="Secreted protein" evidence="1">
    <location>
        <begin position="23"/>
        <end position="78"/>
    </location>
</feature>
<evidence type="ECO:0000256" key="1">
    <source>
        <dbReference type="SAM" id="SignalP"/>
    </source>
</evidence>
<protein>
    <recommendedName>
        <fullName evidence="4">Secreted protein</fullName>
    </recommendedName>
</protein>
<dbReference type="Proteomes" id="UP000269945">
    <property type="component" value="Unassembled WGS sequence"/>
</dbReference>
<feature type="signal peptide" evidence="1">
    <location>
        <begin position="1"/>
        <end position="22"/>
    </location>
</feature>
<dbReference type="AlphaFoldDB" id="A0A9X9M5D8"/>
<feature type="non-terminal residue" evidence="2">
    <location>
        <position position="1"/>
    </location>
</feature>
<accession>A0A9X9M5D8</accession>
<comment type="caution">
    <text evidence="2">The sequence shown here is derived from an EMBL/GenBank/DDBJ whole genome shotgun (WGS) entry which is preliminary data.</text>
</comment>
<keyword evidence="3" id="KW-1185">Reference proteome</keyword>
<feature type="non-terminal residue" evidence="2">
    <location>
        <position position="78"/>
    </location>
</feature>
<evidence type="ECO:0008006" key="4">
    <source>
        <dbReference type="Google" id="ProtNLM"/>
    </source>
</evidence>
<organism evidence="2 3">
    <name type="scientific">Gulo gulo</name>
    <name type="common">Wolverine</name>
    <name type="synonym">Gluton</name>
    <dbReference type="NCBI Taxonomy" id="48420"/>
    <lineage>
        <taxon>Eukaryota</taxon>
        <taxon>Metazoa</taxon>
        <taxon>Chordata</taxon>
        <taxon>Craniata</taxon>
        <taxon>Vertebrata</taxon>
        <taxon>Euteleostomi</taxon>
        <taxon>Mammalia</taxon>
        <taxon>Eutheria</taxon>
        <taxon>Laurasiatheria</taxon>
        <taxon>Carnivora</taxon>
        <taxon>Caniformia</taxon>
        <taxon>Musteloidea</taxon>
        <taxon>Mustelidae</taxon>
        <taxon>Guloninae</taxon>
        <taxon>Gulo</taxon>
    </lineage>
</organism>
<name>A0A9X9M5D8_GULGU</name>
<keyword evidence="1" id="KW-0732">Signal</keyword>
<gene>
    <name evidence="2" type="ORF">BN2614_LOCUS2</name>
</gene>
<reference evidence="2 3" key="1">
    <citation type="submission" date="2018-10" db="EMBL/GenBank/DDBJ databases">
        <authorList>
            <person name="Ekblom R."/>
            <person name="Jareborg N."/>
        </authorList>
    </citation>
    <scope>NUCLEOTIDE SEQUENCE [LARGE SCALE GENOMIC DNA]</scope>
    <source>
        <tissue evidence="2">Muscle</tissue>
    </source>
</reference>
<evidence type="ECO:0000313" key="3">
    <source>
        <dbReference type="Proteomes" id="UP000269945"/>
    </source>
</evidence>